<evidence type="ECO:0000256" key="10">
    <source>
        <dbReference type="ARBA" id="ARBA00023004"/>
    </source>
</evidence>
<evidence type="ECO:0000256" key="12">
    <source>
        <dbReference type="ARBA" id="ARBA00023235"/>
    </source>
</evidence>
<dbReference type="STRING" id="1121937.GCA_000423125_02604"/>
<evidence type="ECO:0000256" key="14">
    <source>
        <dbReference type="PIRSR" id="PIRSR004911-1"/>
    </source>
</evidence>
<organism evidence="17 18">
    <name type="scientific">Haliea salexigens</name>
    <dbReference type="NCBI Taxonomy" id="287487"/>
    <lineage>
        <taxon>Bacteria</taxon>
        <taxon>Pseudomonadati</taxon>
        <taxon>Pseudomonadota</taxon>
        <taxon>Gammaproteobacteria</taxon>
        <taxon>Cellvibrionales</taxon>
        <taxon>Halieaceae</taxon>
        <taxon>Haliea</taxon>
    </lineage>
</organism>
<gene>
    <name evidence="17" type="primary">epmB</name>
    <name evidence="17" type="ORF">DCP75_12335</name>
</gene>
<evidence type="ECO:0000256" key="9">
    <source>
        <dbReference type="ARBA" id="ARBA00022898"/>
    </source>
</evidence>
<keyword evidence="8 14" id="KW-0479">Metal-binding</keyword>
<protein>
    <recommendedName>
        <fullName evidence="5">L-lysine 2,3-aminomutase</fullName>
    </recommendedName>
    <alternativeName>
        <fullName evidence="13">EF-P post-translational modification enzyme B</fullName>
    </alternativeName>
</protein>
<evidence type="ECO:0000256" key="6">
    <source>
        <dbReference type="ARBA" id="ARBA00022485"/>
    </source>
</evidence>
<evidence type="ECO:0000259" key="16">
    <source>
        <dbReference type="PROSITE" id="PS51918"/>
    </source>
</evidence>
<evidence type="ECO:0000256" key="11">
    <source>
        <dbReference type="ARBA" id="ARBA00023014"/>
    </source>
</evidence>
<evidence type="ECO:0000256" key="7">
    <source>
        <dbReference type="ARBA" id="ARBA00022691"/>
    </source>
</evidence>
<feature type="binding site" evidence="14">
    <location>
        <position position="130"/>
    </location>
    <ligand>
        <name>[4Fe-4S] cluster</name>
        <dbReference type="ChEBI" id="CHEBI:49883"/>
        <note>4Fe-4S-S-AdoMet</note>
    </ligand>
</feature>
<dbReference type="InterPro" id="IPR007197">
    <property type="entry name" value="rSAM"/>
</dbReference>
<comment type="caution">
    <text evidence="17">The sequence shown here is derived from an EMBL/GenBank/DDBJ whole genome shotgun (WGS) entry which is preliminary data.</text>
</comment>
<keyword evidence="12" id="KW-0413">Isomerase</keyword>
<evidence type="ECO:0000256" key="5">
    <source>
        <dbReference type="ARBA" id="ARBA00022363"/>
    </source>
</evidence>
<dbReference type="GO" id="GO:0046872">
    <property type="term" value="F:metal ion binding"/>
    <property type="evidence" value="ECO:0007669"/>
    <property type="project" value="UniProtKB-KW"/>
</dbReference>
<dbReference type="Pfam" id="PF04055">
    <property type="entry name" value="Radical_SAM"/>
    <property type="match status" value="1"/>
</dbReference>
<accession>A0A3C1KQ59</accession>
<dbReference type="GO" id="GO:0051539">
    <property type="term" value="F:4 iron, 4 sulfur cluster binding"/>
    <property type="evidence" value="ECO:0007669"/>
    <property type="project" value="UniProtKB-KW"/>
</dbReference>
<dbReference type="PROSITE" id="PS51918">
    <property type="entry name" value="RADICAL_SAM"/>
    <property type="match status" value="1"/>
</dbReference>
<evidence type="ECO:0000256" key="15">
    <source>
        <dbReference type="PIRSR" id="PIRSR603739-50"/>
    </source>
</evidence>
<dbReference type="Gene3D" id="3.20.20.70">
    <property type="entry name" value="Aldolase class I"/>
    <property type="match status" value="1"/>
</dbReference>
<name>A0A3C1KQ59_9GAMM</name>
<dbReference type="InterPro" id="IPR013785">
    <property type="entry name" value="Aldolase_TIM"/>
</dbReference>
<dbReference type="AlphaFoldDB" id="A0A3C1KQ59"/>
<feature type="binding site" evidence="14">
    <location>
        <position position="123"/>
    </location>
    <ligand>
        <name>[4Fe-4S] cluster</name>
        <dbReference type="ChEBI" id="CHEBI:49883"/>
        <note>4Fe-4S-S-AdoMet</note>
    </ligand>
</feature>
<dbReference type="NCBIfam" id="TIGR00238">
    <property type="entry name" value="KamA family radical SAM protein"/>
    <property type="match status" value="1"/>
</dbReference>
<comment type="cofactor">
    <cofactor evidence="2 15">
        <name>pyridoxal 5'-phosphate</name>
        <dbReference type="ChEBI" id="CHEBI:597326"/>
    </cofactor>
</comment>
<evidence type="ECO:0000256" key="2">
    <source>
        <dbReference type="ARBA" id="ARBA00001933"/>
    </source>
</evidence>
<dbReference type="SFLD" id="SFLDS00029">
    <property type="entry name" value="Radical_SAM"/>
    <property type="match status" value="1"/>
</dbReference>
<keyword evidence="10" id="KW-0408">Iron</keyword>
<sequence length="340" mass="36818">MSSPIPLHNTLASDTDWQAALRDLISSPAELCAALDIPPAALGWSEAARQSFPLRVPRAFVSRMRQGDPRDPLLLQVLAGAQEMQPAPGFSADPTGETGSANPHPGIIHKYHGRVLLIVTGSCAIHCRYCFRRHFPYADNQNSRSEWSTALEYIARDASISEVILSGGDPLMANDKQLAALVVQIADIAHVRRLRVHTRLPIVIPQRITEGLLQVLTHSRLQSTVVVHSNHANEIDADVVAAFARLRTAGITLLNQAVLLAGINDSAAAQVALSERLFDAGALPYYLHLLDRVDGAAHFEVDRAQALALHQEMAARLPGYLLPRLVQEVAGAPSKLDVGT</sequence>
<dbReference type="PIRSF" id="PIRSF004911">
    <property type="entry name" value="DUF160"/>
    <property type="match status" value="1"/>
</dbReference>
<keyword evidence="6 14" id="KW-0004">4Fe-4S</keyword>
<evidence type="ECO:0000313" key="18">
    <source>
        <dbReference type="Proteomes" id="UP000259273"/>
    </source>
</evidence>
<comment type="similarity">
    <text evidence="4">Belongs to the radical SAM superfamily. KamA family.</text>
</comment>
<dbReference type="Proteomes" id="UP000259273">
    <property type="component" value="Unassembled WGS sequence"/>
</dbReference>
<evidence type="ECO:0000256" key="13">
    <source>
        <dbReference type="ARBA" id="ARBA00030756"/>
    </source>
</evidence>
<dbReference type="PANTHER" id="PTHR30538">
    <property type="entry name" value="LYSINE 2,3-AMINOMUTASE-RELATED"/>
    <property type="match status" value="1"/>
</dbReference>
<comment type="catalytic activity">
    <reaction evidence="1">
        <text>L-lysine = D-beta-lysine</text>
        <dbReference type="Rhea" id="RHEA:44148"/>
        <dbReference type="ChEBI" id="CHEBI:32551"/>
        <dbReference type="ChEBI" id="CHEBI:84138"/>
    </reaction>
</comment>
<dbReference type="PANTHER" id="PTHR30538:SF1">
    <property type="entry name" value="L-LYSINE 2,3-AMINOMUTASE"/>
    <property type="match status" value="1"/>
</dbReference>
<dbReference type="SFLD" id="SFLDF00314">
    <property type="entry name" value="L-lysine_2_3-aminomutase_(yjeK"/>
    <property type="match status" value="1"/>
</dbReference>
<evidence type="ECO:0000313" key="17">
    <source>
        <dbReference type="EMBL" id="HAN28484.1"/>
    </source>
</evidence>
<feature type="modified residue" description="N6-(pyridoxal phosphate)lysine" evidence="15">
    <location>
        <position position="335"/>
    </location>
</feature>
<dbReference type="NCBIfam" id="TIGR03821">
    <property type="entry name" value="EFP_modif_epmB"/>
    <property type="match status" value="1"/>
</dbReference>
<dbReference type="EMBL" id="DMND01000169">
    <property type="protein sequence ID" value="HAN28484.1"/>
    <property type="molecule type" value="Genomic_DNA"/>
</dbReference>
<comment type="cofactor">
    <cofactor evidence="3">
        <name>[4Fe-4S] cluster</name>
        <dbReference type="ChEBI" id="CHEBI:49883"/>
    </cofactor>
</comment>
<dbReference type="InterPro" id="IPR058240">
    <property type="entry name" value="rSAM_sf"/>
</dbReference>
<evidence type="ECO:0000256" key="1">
    <source>
        <dbReference type="ARBA" id="ARBA00001352"/>
    </source>
</evidence>
<dbReference type="CDD" id="cd01335">
    <property type="entry name" value="Radical_SAM"/>
    <property type="match status" value="1"/>
</dbReference>
<dbReference type="GO" id="GO:0016853">
    <property type="term" value="F:isomerase activity"/>
    <property type="evidence" value="ECO:0007669"/>
    <property type="project" value="UniProtKB-KW"/>
</dbReference>
<reference evidence="17 18" key="1">
    <citation type="journal article" date="2018" name="Nat. Biotechnol.">
        <title>A standardized bacterial taxonomy based on genome phylogeny substantially revises the tree of life.</title>
        <authorList>
            <person name="Parks D.H."/>
            <person name="Chuvochina M."/>
            <person name="Waite D.W."/>
            <person name="Rinke C."/>
            <person name="Skarshewski A."/>
            <person name="Chaumeil P.A."/>
            <person name="Hugenholtz P."/>
        </authorList>
    </citation>
    <scope>NUCLEOTIDE SEQUENCE [LARGE SCALE GENOMIC DNA]</scope>
    <source>
        <strain evidence="17">UBA9158</strain>
    </source>
</reference>
<keyword evidence="9 15" id="KW-0663">Pyridoxal phosphate</keyword>
<dbReference type="SUPFAM" id="SSF102114">
    <property type="entry name" value="Radical SAM enzymes"/>
    <property type="match status" value="1"/>
</dbReference>
<feature type="binding site" evidence="14">
    <location>
        <position position="127"/>
    </location>
    <ligand>
        <name>[4Fe-4S] cluster</name>
        <dbReference type="ChEBI" id="CHEBI:49883"/>
        <note>4Fe-4S-S-AdoMet</note>
    </ligand>
</feature>
<evidence type="ECO:0000256" key="4">
    <source>
        <dbReference type="ARBA" id="ARBA00008703"/>
    </source>
</evidence>
<dbReference type="SFLD" id="SFLDG01070">
    <property type="entry name" value="PLP-dependent"/>
    <property type="match status" value="1"/>
</dbReference>
<feature type="domain" description="Radical SAM core" evidence="16">
    <location>
        <begin position="109"/>
        <end position="333"/>
    </location>
</feature>
<proteinExistence type="inferred from homology"/>
<keyword evidence="11 14" id="KW-0411">Iron-sulfur</keyword>
<dbReference type="InterPro" id="IPR003739">
    <property type="entry name" value="Lys_aminomutase/Glu_NH3_mut"/>
</dbReference>
<evidence type="ECO:0000256" key="3">
    <source>
        <dbReference type="ARBA" id="ARBA00001966"/>
    </source>
</evidence>
<dbReference type="InterPro" id="IPR022462">
    <property type="entry name" value="EpmB"/>
</dbReference>
<keyword evidence="7" id="KW-0949">S-adenosyl-L-methionine</keyword>
<evidence type="ECO:0000256" key="8">
    <source>
        <dbReference type="ARBA" id="ARBA00022723"/>
    </source>
</evidence>